<dbReference type="Proteomes" id="UP000499080">
    <property type="component" value="Unassembled WGS sequence"/>
</dbReference>
<evidence type="ECO:0000313" key="2">
    <source>
        <dbReference type="Proteomes" id="UP000499080"/>
    </source>
</evidence>
<comment type="caution">
    <text evidence="1">The sequence shown here is derived from an EMBL/GenBank/DDBJ whole genome shotgun (WGS) entry which is preliminary data.</text>
</comment>
<sequence>MNDIVWQSYLGILFPLDPAALGTYSPLTNGGLGINSSRTPRKAVSCVAFRPHLLRVITVTRGSKPTWPRMQWTNPFFPQVNRVARRPSWVLIVYSSRPCRDSGREARLRIYRSKAVPRQLLIKLKC</sequence>
<organism evidence="1 2">
    <name type="scientific">Araneus ventricosus</name>
    <name type="common">Orbweaver spider</name>
    <name type="synonym">Epeira ventricosa</name>
    <dbReference type="NCBI Taxonomy" id="182803"/>
    <lineage>
        <taxon>Eukaryota</taxon>
        <taxon>Metazoa</taxon>
        <taxon>Ecdysozoa</taxon>
        <taxon>Arthropoda</taxon>
        <taxon>Chelicerata</taxon>
        <taxon>Arachnida</taxon>
        <taxon>Araneae</taxon>
        <taxon>Araneomorphae</taxon>
        <taxon>Entelegynae</taxon>
        <taxon>Araneoidea</taxon>
        <taxon>Araneidae</taxon>
        <taxon>Araneus</taxon>
    </lineage>
</organism>
<gene>
    <name evidence="1" type="ORF">AVEN_226431_1</name>
</gene>
<proteinExistence type="predicted"/>
<accession>A0A4Y2MCK5</accession>
<keyword evidence="2" id="KW-1185">Reference proteome</keyword>
<protein>
    <submittedName>
        <fullName evidence="1">Uncharacterized protein</fullName>
    </submittedName>
</protein>
<evidence type="ECO:0000313" key="1">
    <source>
        <dbReference type="EMBL" id="GBN24811.1"/>
    </source>
</evidence>
<reference evidence="1 2" key="1">
    <citation type="journal article" date="2019" name="Sci. Rep.">
        <title>Orb-weaving spider Araneus ventricosus genome elucidates the spidroin gene catalogue.</title>
        <authorList>
            <person name="Kono N."/>
            <person name="Nakamura H."/>
            <person name="Ohtoshi R."/>
            <person name="Moran D.A.P."/>
            <person name="Shinohara A."/>
            <person name="Yoshida Y."/>
            <person name="Fujiwara M."/>
            <person name="Mori M."/>
            <person name="Tomita M."/>
            <person name="Arakawa K."/>
        </authorList>
    </citation>
    <scope>NUCLEOTIDE SEQUENCE [LARGE SCALE GENOMIC DNA]</scope>
</reference>
<dbReference type="AlphaFoldDB" id="A0A4Y2MCK5"/>
<dbReference type="EMBL" id="BGPR01007168">
    <property type="protein sequence ID" value="GBN24811.1"/>
    <property type="molecule type" value="Genomic_DNA"/>
</dbReference>
<name>A0A4Y2MCK5_ARAVE</name>